<protein>
    <submittedName>
        <fullName evidence="1">Helicase</fullName>
    </submittedName>
</protein>
<keyword evidence="1" id="KW-0067">ATP-binding</keyword>
<keyword evidence="1" id="KW-0547">Nucleotide-binding</keyword>
<dbReference type="AlphaFoldDB" id="K1TC75"/>
<accession>K1TC75</accession>
<dbReference type="EMBL" id="AJWY01005023">
    <property type="protein sequence ID" value="EKC70757.1"/>
    <property type="molecule type" value="Genomic_DNA"/>
</dbReference>
<gene>
    <name evidence="1" type="ORF">LEA_07619</name>
</gene>
<feature type="non-terminal residue" evidence="1">
    <location>
        <position position="1"/>
    </location>
</feature>
<keyword evidence="1" id="KW-0378">Hydrolase</keyword>
<name>K1TC75_9ZZZZ</name>
<evidence type="ECO:0000313" key="1">
    <source>
        <dbReference type="EMBL" id="EKC70757.1"/>
    </source>
</evidence>
<keyword evidence="1" id="KW-0347">Helicase</keyword>
<comment type="caution">
    <text evidence="1">The sequence shown here is derived from an EMBL/GenBank/DDBJ whole genome shotgun (WGS) entry which is preliminary data.</text>
</comment>
<organism evidence="1">
    <name type="scientific">human gut metagenome</name>
    <dbReference type="NCBI Taxonomy" id="408170"/>
    <lineage>
        <taxon>unclassified sequences</taxon>
        <taxon>metagenomes</taxon>
        <taxon>organismal metagenomes</taxon>
    </lineage>
</organism>
<dbReference type="GO" id="GO:0004386">
    <property type="term" value="F:helicase activity"/>
    <property type="evidence" value="ECO:0007669"/>
    <property type="project" value="UniProtKB-KW"/>
</dbReference>
<proteinExistence type="predicted"/>
<reference evidence="1" key="1">
    <citation type="journal article" date="2013" name="Environ. Microbiol.">
        <title>Microbiota from the distal guts of lean and obese adolescents exhibit partial functional redundancy besides clear differences in community structure.</title>
        <authorList>
            <person name="Ferrer M."/>
            <person name="Ruiz A."/>
            <person name="Lanza F."/>
            <person name="Haange S.B."/>
            <person name="Oberbach A."/>
            <person name="Till H."/>
            <person name="Bargiela R."/>
            <person name="Campoy C."/>
            <person name="Segura M.T."/>
            <person name="Richter M."/>
            <person name="von Bergen M."/>
            <person name="Seifert J."/>
            <person name="Suarez A."/>
        </authorList>
    </citation>
    <scope>NUCLEOTIDE SEQUENCE</scope>
</reference>
<sequence length="54" mass="6287">EWLICSDVFEVLHERFPMLISNLSTKIRIGQSLKLLGCKMKHTKKGQAYLLVRI</sequence>